<dbReference type="Proteomes" id="UP000827892">
    <property type="component" value="Chromosome X"/>
</dbReference>
<evidence type="ECO:0000313" key="2">
    <source>
        <dbReference type="EMBL" id="ULT81544.1"/>
    </source>
</evidence>
<dbReference type="EMBL" id="CP090896">
    <property type="protein sequence ID" value="ULT81544.1"/>
    <property type="molecule type" value="Genomic_DNA"/>
</dbReference>
<name>A0AAE8ZNZ0_CAEBR</name>
<protein>
    <submittedName>
        <fullName evidence="2">Uncharacterized protein</fullName>
    </submittedName>
</protein>
<sequence>MNFGLFSSFCHYHRGQGSSKEDHSFGHNDQNRAHLRQKSAPWVSSSQAHHEEEEEGSTGKTRQKTGNDSGQRAQKHDFNLPYLASDIEFDYENFLSADEDYEEERPVLKRSESSESVFANIYKTDNFFDKVSGFY</sequence>
<accession>A0AAE8ZNZ0</accession>
<evidence type="ECO:0000313" key="3">
    <source>
        <dbReference type="Proteomes" id="UP000827892"/>
    </source>
</evidence>
<gene>
    <name evidence="2" type="ORF">L3Y34_011486</name>
</gene>
<feature type="region of interest" description="Disordered" evidence="1">
    <location>
        <begin position="16"/>
        <end position="77"/>
    </location>
</feature>
<feature type="compositionally biased region" description="Polar residues" evidence="1">
    <location>
        <begin position="58"/>
        <end position="72"/>
    </location>
</feature>
<organism evidence="2 3">
    <name type="scientific">Caenorhabditis briggsae</name>
    <dbReference type="NCBI Taxonomy" id="6238"/>
    <lineage>
        <taxon>Eukaryota</taxon>
        <taxon>Metazoa</taxon>
        <taxon>Ecdysozoa</taxon>
        <taxon>Nematoda</taxon>
        <taxon>Chromadorea</taxon>
        <taxon>Rhabditida</taxon>
        <taxon>Rhabditina</taxon>
        <taxon>Rhabditomorpha</taxon>
        <taxon>Rhabditoidea</taxon>
        <taxon>Rhabditidae</taxon>
        <taxon>Peloderinae</taxon>
        <taxon>Caenorhabditis</taxon>
    </lineage>
</organism>
<evidence type="ECO:0000256" key="1">
    <source>
        <dbReference type="SAM" id="MobiDB-lite"/>
    </source>
</evidence>
<reference evidence="2 3" key="1">
    <citation type="submission" date="2022-05" db="EMBL/GenBank/DDBJ databases">
        <title>Chromosome-level reference genomes for two strains of Caenorhabditis briggsae: an improved platform for comparative genomics.</title>
        <authorList>
            <person name="Stevens L."/>
            <person name="Andersen E.C."/>
        </authorList>
    </citation>
    <scope>NUCLEOTIDE SEQUENCE [LARGE SCALE GENOMIC DNA]</scope>
    <source>
        <strain evidence="2">QX1410_ONT</strain>
        <tissue evidence="2">Whole-organism</tissue>
    </source>
</reference>
<proteinExistence type="predicted"/>
<feature type="compositionally biased region" description="Basic and acidic residues" evidence="1">
    <location>
        <begin position="19"/>
        <end position="32"/>
    </location>
</feature>
<dbReference type="AlphaFoldDB" id="A0AAE8ZNZ0"/>